<evidence type="ECO:0000313" key="3">
    <source>
        <dbReference type="Proteomes" id="UP000314294"/>
    </source>
</evidence>
<sequence length="71" mass="7972">MAAGRTVTHEYRDRQRGGQGGSNGFMMGGIPQIPLWSRWLTMQNGSGRFLPQVEVDDSWWARPIRRSPVAG</sequence>
<evidence type="ECO:0000313" key="2">
    <source>
        <dbReference type="EMBL" id="TNN41534.1"/>
    </source>
</evidence>
<gene>
    <name evidence="2" type="ORF">EYF80_048294</name>
</gene>
<organism evidence="2 3">
    <name type="scientific">Liparis tanakae</name>
    <name type="common">Tanaka's snailfish</name>
    <dbReference type="NCBI Taxonomy" id="230148"/>
    <lineage>
        <taxon>Eukaryota</taxon>
        <taxon>Metazoa</taxon>
        <taxon>Chordata</taxon>
        <taxon>Craniata</taxon>
        <taxon>Vertebrata</taxon>
        <taxon>Euteleostomi</taxon>
        <taxon>Actinopterygii</taxon>
        <taxon>Neopterygii</taxon>
        <taxon>Teleostei</taxon>
        <taxon>Neoteleostei</taxon>
        <taxon>Acanthomorphata</taxon>
        <taxon>Eupercaria</taxon>
        <taxon>Perciformes</taxon>
        <taxon>Cottioidei</taxon>
        <taxon>Cottales</taxon>
        <taxon>Liparidae</taxon>
        <taxon>Liparis</taxon>
    </lineage>
</organism>
<feature type="compositionally biased region" description="Gly residues" evidence="1">
    <location>
        <begin position="17"/>
        <end position="26"/>
    </location>
</feature>
<proteinExistence type="predicted"/>
<dbReference type="AlphaFoldDB" id="A0A4Z2FL78"/>
<accession>A0A4Z2FL78</accession>
<dbReference type="Proteomes" id="UP000314294">
    <property type="component" value="Unassembled WGS sequence"/>
</dbReference>
<evidence type="ECO:0000256" key="1">
    <source>
        <dbReference type="SAM" id="MobiDB-lite"/>
    </source>
</evidence>
<keyword evidence="3" id="KW-1185">Reference proteome</keyword>
<feature type="region of interest" description="Disordered" evidence="1">
    <location>
        <begin position="1"/>
        <end position="26"/>
    </location>
</feature>
<feature type="compositionally biased region" description="Basic and acidic residues" evidence="1">
    <location>
        <begin position="7"/>
        <end position="16"/>
    </location>
</feature>
<reference evidence="2 3" key="1">
    <citation type="submission" date="2019-03" db="EMBL/GenBank/DDBJ databases">
        <title>First draft genome of Liparis tanakae, snailfish: a comprehensive survey of snailfish specific genes.</title>
        <authorList>
            <person name="Kim W."/>
            <person name="Song I."/>
            <person name="Jeong J.-H."/>
            <person name="Kim D."/>
            <person name="Kim S."/>
            <person name="Ryu S."/>
            <person name="Song J.Y."/>
            <person name="Lee S.K."/>
        </authorList>
    </citation>
    <scope>NUCLEOTIDE SEQUENCE [LARGE SCALE GENOMIC DNA]</scope>
    <source>
        <tissue evidence="2">Muscle</tissue>
    </source>
</reference>
<name>A0A4Z2FL78_9TELE</name>
<dbReference type="EMBL" id="SRLO01001100">
    <property type="protein sequence ID" value="TNN41534.1"/>
    <property type="molecule type" value="Genomic_DNA"/>
</dbReference>
<protein>
    <submittedName>
        <fullName evidence="2">Uncharacterized protein</fullName>
    </submittedName>
</protein>
<comment type="caution">
    <text evidence="2">The sequence shown here is derived from an EMBL/GenBank/DDBJ whole genome shotgun (WGS) entry which is preliminary data.</text>
</comment>